<evidence type="ECO:0000313" key="2">
    <source>
        <dbReference type="Proteomes" id="UP001597560"/>
    </source>
</evidence>
<evidence type="ECO:0000313" key="1">
    <source>
        <dbReference type="EMBL" id="MFD2961882.1"/>
    </source>
</evidence>
<sequence length="83" mass="9191">MQQPLDPNRRKDQGYGCYLAPDGKASLARIGAVSLLQSAWVLQYEPMYKCFAARCVDILQGHVSTSERFCKGPRWAGKNGLTA</sequence>
<reference evidence="2" key="1">
    <citation type="journal article" date="2019" name="Int. J. Syst. Evol. Microbiol.">
        <title>The Global Catalogue of Microorganisms (GCM) 10K type strain sequencing project: providing services to taxonomists for standard genome sequencing and annotation.</title>
        <authorList>
            <consortium name="The Broad Institute Genomics Platform"/>
            <consortium name="The Broad Institute Genome Sequencing Center for Infectious Disease"/>
            <person name="Wu L."/>
            <person name="Ma J."/>
        </authorList>
    </citation>
    <scope>NUCLEOTIDE SEQUENCE [LARGE SCALE GENOMIC DNA]</scope>
    <source>
        <strain evidence="2">KCTC 23098</strain>
    </source>
</reference>
<proteinExistence type="predicted"/>
<accession>A0ABW6AXV6</accession>
<dbReference type="Proteomes" id="UP001597560">
    <property type="component" value="Unassembled WGS sequence"/>
</dbReference>
<protein>
    <submittedName>
        <fullName evidence="1">Uncharacterized protein</fullName>
    </submittedName>
</protein>
<dbReference type="RefSeq" id="WP_377610158.1">
    <property type="nucleotide sequence ID" value="NZ_JBHUPA010000003.1"/>
</dbReference>
<keyword evidence="2" id="KW-1185">Reference proteome</keyword>
<comment type="caution">
    <text evidence="1">The sequence shown here is derived from an EMBL/GenBank/DDBJ whole genome shotgun (WGS) entry which is preliminary data.</text>
</comment>
<organism evidence="1 2">
    <name type="scientific">Olivibacter jilunii</name>
    <dbReference type="NCBI Taxonomy" id="985016"/>
    <lineage>
        <taxon>Bacteria</taxon>
        <taxon>Pseudomonadati</taxon>
        <taxon>Bacteroidota</taxon>
        <taxon>Sphingobacteriia</taxon>
        <taxon>Sphingobacteriales</taxon>
        <taxon>Sphingobacteriaceae</taxon>
        <taxon>Olivibacter</taxon>
    </lineage>
</organism>
<name>A0ABW6AXV6_9SPHI</name>
<dbReference type="EMBL" id="JBHUPA010000003">
    <property type="protein sequence ID" value="MFD2961882.1"/>
    <property type="molecule type" value="Genomic_DNA"/>
</dbReference>
<gene>
    <name evidence="1" type="ORF">ACFS6J_08800</name>
</gene>